<protein>
    <submittedName>
        <fullName evidence="2">Uncharacterized protein</fullName>
    </submittedName>
</protein>
<dbReference type="EMBL" id="VDMD01000003">
    <property type="protein sequence ID" value="TRM67254.1"/>
    <property type="molecule type" value="Genomic_DNA"/>
</dbReference>
<sequence length="239" mass="26006">MKGYYNCTYDRAHGSPKTLEYHPRHHLLITRICILLATPPSQVRRSSRLRKPAPRTTSSPASPAASIAALLHPQDASGPPPTACERASPPDVSSVGGATMNTTTGPEVTCPLRPGNTTAHSISSATHRHRPRHPSTRPPPHHRPRPLPRHSAPFPSSLPNPSSLTSLFIALESIPFQRQAFQRHYPIACIRRIGRNGETAYPSVTHHLGTCAQSRLRPWFCLDASARGPTAAHVSGQPM</sequence>
<dbReference type="AlphaFoldDB" id="A0A550CR58"/>
<evidence type="ECO:0000313" key="2">
    <source>
        <dbReference type="EMBL" id="TRM67254.1"/>
    </source>
</evidence>
<proteinExistence type="predicted"/>
<dbReference type="Proteomes" id="UP000320762">
    <property type="component" value="Unassembled WGS sequence"/>
</dbReference>
<evidence type="ECO:0000256" key="1">
    <source>
        <dbReference type="SAM" id="MobiDB-lite"/>
    </source>
</evidence>
<feature type="region of interest" description="Disordered" evidence="1">
    <location>
        <begin position="42"/>
        <end position="158"/>
    </location>
</feature>
<feature type="compositionally biased region" description="Low complexity" evidence="1">
    <location>
        <begin position="149"/>
        <end position="158"/>
    </location>
</feature>
<organism evidence="2 3">
    <name type="scientific">Schizophyllum amplum</name>
    <dbReference type="NCBI Taxonomy" id="97359"/>
    <lineage>
        <taxon>Eukaryota</taxon>
        <taxon>Fungi</taxon>
        <taxon>Dikarya</taxon>
        <taxon>Basidiomycota</taxon>
        <taxon>Agaricomycotina</taxon>
        <taxon>Agaricomycetes</taxon>
        <taxon>Agaricomycetidae</taxon>
        <taxon>Agaricales</taxon>
        <taxon>Schizophyllaceae</taxon>
        <taxon>Schizophyllum</taxon>
    </lineage>
</organism>
<gene>
    <name evidence="2" type="ORF">BD626DRAFT_171424</name>
</gene>
<keyword evidence="3" id="KW-1185">Reference proteome</keyword>
<reference evidence="2 3" key="1">
    <citation type="journal article" date="2019" name="New Phytol.">
        <title>Comparative genomics reveals unique wood-decay strategies and fruiting body development in the Schizophyllaceae.</title>
        <authorList>
            <person name="Almasi E."/>
            <person name="Sahu N."/>
            <person name="Krizsan K."/>
            <person name="Balint B."/>
            <person name="Kovacs G.M."/>
            <person name="Kiss B."/>
            <person name="Cseklye J."/>
            <person name="Drula E."/>
            <person name="Henrissat B."/>
            <person name="Nagy I."/>
            <person name="Chovatia M."/>
            <person name="Adam C."/>
            <person name="LaButti K."/>
            <person name="Lipzen A."/>
            <person name="Riley R."/>
            <person name="Grigoriev I.V."/>
            <person name="Nagy L.G."/>
        </authorList>
    </citation>
    <scope>NUCLEOTIDE SEQUENCE [LARGE SCALE GENOMIC DNA]</scope>
    <source>
        <strain evidence="2 3">NL-1724</strain>
    </source>
</reference>
<feature type="compositionally biased region" description="Basic residues" evidence="1">
    <location>
        <begin position="126"/>
        <end position="148"/>
    </location>
</feature>
<evidence type="ECO:0000313" key="3">
    <source>
        <dbReference type="Proteomes" id="UP000320762"/>
    </source>
</evidence>
<name>A0A550CR58_9AGAR</name>
<feature type="compositionally biased region" description="Low complexity" evidence="1">
    <location>
        <begin position="54"/>
        <end position="69"/>
    </location>
</feature>
<accession>A0A550CR58</accession>
<comment type="caution">
    <text evidence="2">The sequence shown here is derived from an EMBL/GenBank/DDBJ whole genome shotgun (WGS) entry which is preliminary data.</text>
</comment>